<sequence>MPKSLFSYDYHTDKIVSYSRWFILLLVLFISHSPAAPFQAEKTALPAVLAVFSFIYIAAAHICTSFMKNGKASRRLALVWTGCDHIAAAVLFMLSGNGAAVFYPLAILLTVNAAIRMGTKGALFSALFFSGSILAGADLGQGAERLLLLLGILWITGILAGGAAARELRQKSQIEKLKRMVYTDYLTGLANRRAFHEHLNSIEKTAEPCFIILADVDDFKGINDYYGHLEGDEVLKKLGSTFMRAEKLNGCRIYRYGGEEFAFIIPGSREEKVINMLTGLLDSVAQEVLAGGKQPVTMSFGASFLKSGNAKLALEEADALLYQAKTSGKSRAIFSSGLIMKNTLPSKKIMSANSG</sequence>
<organism evidence="3 4">
    <name type="scientific">Bacillus infantis</name>
    <dbReference type="NCBI Taxonomy" id="324767"/>
    <lineage>
        <taxon>Bacteria</taxon>
        <taxon>Bacillati</taxon>
        <taxon>Bacillota</taxon>
        <taxon>Bacilli</taxon>
        <taxon>Bacillales</taxon>
        <taxon>Bacillaceae</taxon>
        <taxon>Bacillus</taxon>
    </lineage>
</organism>
<dbReference type="InterPro" id="IPR000160">
    <property type="entry name" value="GGDEF_dom"/>
</dbReference>
<dbReference type="Pfam" id="PF00990">
    <property type="entry name" value="GGDEF"/>
    <property type="match status" value="1"/>
</dbReference>
<keyword evidence="1" id="KW-0472">Membrane</keyword>
<dbReference type="InterPro" id="IPR043128">
    <property type="entry name" value="Rev_trsase/Diguanyl_cyclase"/>
</dbReference>
<feature type="transmembrane region" description="Helical" evidence="1">
    <location>
        <begin position="21"/>
        <end position="38"/>
    </location>
</feature>
<name>A0A5D4R5Q2_9BACI</name>
<dbReference type="PANTHER" id="PTHR45138">
    <property type="entry name" value="REGULATORY COMPONENTS OF SENSORY TRANSDUCTION SYSTEM"/>
    <property type="match status" value="1"/>
</dbReference>
<dbReference type="GO" id="GO:0052621">
    <property type="term" value="F:diguanylate cyclase activity"/>
    <property type="evidence" value="ECO:0007669"/>
    <property type="project" value="TreeGrafter"/>
</dbReference>
<dbReference type="SUPFAM" id="SSF55073">
    <property type="entry name" value="Nucleotide cyclase"/>
    <property type="match status" value="1"/>
</dbReference>
<dbReference type="NCBIfam" id="TIGR00254">
    <property type="entry name" value="GGDEF"/>
    <property type="match status" value="1"/>
</dbReference>
<dbReference type="InterPro" id="IPR029787">
    <property type="entry name" value="Nucleotide_cyclase"/>
</dbReference>
<reference evidence="3 4" key="1">
    <citation type="submission" date="2019-08" db="EMBL/GenBank/DDBJ databases">
        <title>Bacillus genomes from the desert of Cuatro Cienegas, Coahuila.</title>
        <authorList>
            <person name="Olmedo-Alvarez G."/>
        </authorList>
    </citation>
    <scope>NUCLEOTIDE SEQUENCE [LARGE SCALE GENOMIC DNA]</scope>
    <source>
        <strain evidence="3 4">CH446_14T</strain>
    </source>
</reference>
<evidence type="ECO:0000313" key="4">
    <source>
        <dbReference type="Proteomes" id="UP000322139"/>
    </source>
</evidence>
<dbReference type="RefSeq" id="WP_148975449.1">
    <property type="nucleotide sequence ID" value="NZ_JBNIKT010000009.1"/>
</dbReference>
<dbReference type="PANTHER" id="PTHR45138:SF9">
    <property type="entry name" value="DIGUANYLATE CYCLASE DGCM-RELATED"/>
    <property type="match status" value="1"/>
</dbReference>
<dbReference type="InterPro" id="IPR050469">
    <property type="entry name" value="Diguanylate_Cyclase"/>
</dbReference>
<evidence type="ECO:0000256" key="1">
    <source>
        <dbReference type="SAM" id="Phobius"/>
    </source>
</evidence>
<dbReference type="EMBL" id="VTER01000007">
    <property type="protein sequence ID" value="TYS46697.1"/>
    <property type="molecule type" value="Genomic_DNA"/>
</dbReference>
<feature type="transmembrane region" description="Helical" evidence="1">
    <location>
        <begin position="44"/>
        <end position="64"/>
    </location>
</feature>
<protein>
    <submittedName>
        <fullName evidence="3">GGDEF domain-containing protein</fullName>
    </submittedName>
</protein>
<comment type="caution">
    <text evidence="3">The sequence shown here is derived from an EMBL/GenBank/DDBJ whole genome shotgun (WGS) entry which is preliminary data.</text>
</comment>
<dbReference type="PROSITE" id="PS50887">
    <property type="entry name" value="GGDEF"/>
    <property type="match status" value="1"/>
</dbReference>
<dbReference type="Gene3D" id="3.30.70.270">
    <property type="match status" value="1"/>
</dbReference>
<gene>
    <name evidence="3" type="ORF">FZD51_14560</name>
</gene>
<dbReference type="AlphaFoldDB" id="A0A5D4R5Q2"/>
<accession>A0A5D4R5Q2</accession>
<evidence type="ECO:0000259" key="2">
    <source>
        <dbReference type="PROSITE" id="PS50887"/>
    </source>
</evidence>
<feature type="transmembrane region" description="Helical" evidence="1">
    <location>
        <begin position="122"/>
        <end position="140"/>
    </location>
</feature>
<keyword evidence="1" id="KW-0812">Transmembrane</keyword>
<evidence type="ECO:0000313" key="3">
    <source>
        <dbReference type="EMBL" id="TYS46697.1"/>
    </source>
</evidence>
<dbReference type="SMART" id="SM00267">
    <property type="entry name" value="GGDEF"/>
    <property type="match status" value="1"/>
</dbReference>
<feature type="domain" description="GGDEF" evidence="2">
    <location>
        <begin position="207"/>
        <end position="337"/>
    </location>
</feature>
<proteinExistence type="predicted"/>
<dbReference type="Proteomes" id="UP000322139">
    <property type="component" value="Unassembled WGS sequence"/>
</dbReference>
<feature type="transmembrane region" description="Helical" evidence="1">
    <location>
        <begin position="146"/>
        <end position="165"/>
    </location>
</feature>
<keyword evidence="1" id="KW-1133">Transmembrane helix</keyword>
<dbReference type="CDD" id="cd01949">
    <property type="entry name" value="GGDEF"/>
    <property type="match status" value="1"/>
</dbReference>